<feature type="region of interest" description="Disordered" evidence="1">
    <location>
        <begin position="1"/>
        <end position="47"/>
    </location>
</feature>
<reference evidence="3" key="1">
    <citation type="submission" date="2021-11" db="EMBL/GenBank/DDBJ databases">
        <title>Genome sequence.</title>
        <authorList>
            <person name="Sun Q."/>
        </authorList>
    </citation>
    <scope>NUCLEOTIDE SEQUENCE</scope>
    <source>
        <strain evidence="3">JC740</strain>
    </source>
</reference>
<keyword evidence="2" id="KW-1133">Transmembrane helix</keyword>
<organism evidence="3 4">
    <name type="scientific">Rhodopirellula halodulae</name>
    <dbReference type="NCBI Taxonomy" id="2894198"/>
    <lineage>
        <taxon>Bacteria</taxon>
        <taxon>Pseudomonadati</taxon>
        <taxon>Planctomycetota</taxon>
        <taxon>Planctomycetia</taxon>
        <taxon>Pirellulales</taxon>
        <taxon>Pirellulaceae</taxon>
        <taxon>Rhodopirellula</taxon>
    </lineage>
</organism>
<protein>
    <submittedName>
        <fullName evidence="3">Uncharacterized protein</fullName>
    </submittedName>
</protein>
<dbReference type="Proteomes" id="UP001430306">
    <property type="component" value="Unassembled WGS sequence"/>
</dbReference>
<evidence type="ECO:0000313" key="3">
    <source>
        <dbReference type="EMBL" id="MCC9645181.1"/>
    </source>
</evidence>
<keyword evidence="2" id="KW-0812">Transmembrane</keyword>
<name>A0ABS8NNN7_9BACT</name>
<sequence>MNDPTELESEFCLEGWGKAPPRSRTGKTTRSQPPRPQKQTPKRRQAFRVRLDGPAKEWLALNAAWIFTAIFSTLSVCGWLFNFFMNPL</sequence>
<dbReference type="EMBL" id="JAJKFW010000064">
    <property type="protein sequence ID" value="MCC9645181.1"/>
    <property type="molecule type" value="Genomic_DNA"/>
</dbReference>
<keyword evidence="4" id="KW-1185">Reference proteome</keyword>
<feature type="compositionally biased region" description="Acidic residues" evidence="1">
    <location>
        <begin position="1"/>
        <end position="11"/>
    </location>
</feature>
<keyword evidence="2" id="KW-0472">Membrane</keyword>
<evidence type="ECO:0000256" key="1">
    <source>
        <dbReference type="SAM" id="MobiDB-lite"/>
    </source>
</evidence>
<feature type="transmembrane region" description="Helical" evidence="2">
    <location>
        <begin position="58"/>
        <end position="81"/>
    </location>
</feature>
<evidence type="ECO:0000256" key="2">
    <source>
        <dbReference type="SAM" id="Phobius"/>
    </source>
</evidence>
<dbReference type="RefSeq" id="WP_230276822.1">
    <property type="nucleotide sequence ID" value="NZ_JAJKFW010000064.1"/>
</dbReference>
<proteinExistence type="predicted"/>
<gene>
    <name evidence="3" type="ORF">LOC71_23120</name>
</gene>
<comment type="caution">
    <text evidence="3">The sequence shown here is derived from an EMBL/GenBank/DDBJ whole genome shotgun (WGS) entry which is preliminary data.</text>
</comment>
<evidence type="ECO:0000313" key="4">
    <source>
        <dbReference type="Proteomes" id="UP001430306"/>
    </source>
</evidence>
<accession>A0ABS8NNN7</accession>